<dbReference type="InterPro" id="IPR029058">
    <property type="entry name" value="AB_hydrolase_fold"/>
</dbReference>
<dbReference type="PANTHER" id="PTHR47842:SF3">
    <property type="entry name" value="DUF676 DOMAIN-CONTAINING PROTEIN"/>
    <property type="match status" value="1"/>
</dbReference>
<keyword evidence="3" id="KW-1185">Reference proteome</keyword>
<dbReference type="SUPFAM" id="SSF53474">
    <property type="entry name" value="alpha/beta-Hydrolases"/>
    <property type="match status" value="1"/>
</dbReference>
<name>A0AAD7EN69_9AGAR</name>
<feature type="compositionally biased region" description="Low complexity" evidence="1">
    <location>
        <begin position="335"/>
        <end position="389"/>
    </location>
</feature>
<evidence type="ECO:0000313" key="2">
    <source>
        <dbReference type="EMBL" id="KAJ7337669.1"/>
    </source>
</evidence>
<dbReference type="PANTHER" id="PTHR47842">
    <property type="entry name" value="EXPRESSED PROTEIN"/>
    <property type="match status" value="1"/>
</dbReference>
<feature type="region of interest" description="Disordered" evidence="1">
    <location>
        <begin position="181"/>
        <end position="205"/>
    </location>
</feature>
<organism evidence="2 3">
    <name type="scientific">Mycena albidolilacea</name>
    <dbReference type="NCBI Taxonomy" id="1033008"/>
    <lineage>
        <taxon>Eukaryota</taxon>
        <taxon>Fungi</taxon>
        <taxon>Dikarya</taxon>
        <taxon>Basidiomycota</taxon>
        <taxon>Agaricomycotina</taxon>
        <taxon>Agaricomycetes</taxon>
        <taxon>Agaricomycetidae</taxon>
        <taxon>Agaricales</taxon>
        <taxon>Marasmiineae</taxon>
        <taxon>Mycenaceae</taxon>
        <taxon>Mycena</taxon>
    </lineage>
</organism>
<protein>
    <recommendedName>
        <fullName evidence="4">AB hydrolase-1 domain-containing protein</fullName>
    </recommendedName>
</protein>
<comment type="caution">
    <text evidence="2">The sequence shown here is derived from an EMBL/GenBank/DDBJ whole genome shotgun (WGS) entry which is preliminary data.</text>
</comment>
<evidence type="ECO:0000256" key="1">
    <source>
        <dbReference type="SAM" id="MobiDB-lite"/>
    </source>
</evidence>
<dbReference type="EMBL" id="JARIHO010000029">
    <property type="protein sequence ID" value="KAJ7337669.1"/>
    <property type="molecule type" value="Genomic_DNA"/>
</dbReference>
<dbReference type="Gene3D" id="3.40.50.1820">
    <property type="entry name" value="alpha/beta hydrolase"/>
    <property type="match status" value="1"/>
</dbReference>
<proteinExistence type="predicted"/>
<feature type="compositionally biased region" description="Basic and acidic residues" evidence="1">
    <location>
        <begin position="390"/>
        <end position="423"/>
    </location>
</feature>
<evidence type="ECO:0000313" key="3">
    <source>
        <dbReference type="Proteomes" id="UP001218218"/>
    </source>
</evidence>
<dbReference type="AlphaFoldDB" id="A0AAD7EN69"/>
<accession>A0AAD7EN69</accession>
<reference evidence="2" key="1">
    <citation type="submission" date="2023-03" db="EMBL/GenBank/DDBJ databases">
        <title>Massive genome expansion in bonnet fungi (Mycena s.s.) driven by repeated elements and novel gene families across ecological guilds.</title>
        <authorList>
            <consortium name="Lawrence Berkeley National Laboratory"/>
            <person name="Harder C.B."/>
            <person name="Miyauchi S."/>
            <person name="Viragh M."/>
            <person name="Kuo A."/>
            <person name="Thoen E."/>
            <person name="Andreopoulos B."/>
            <person name="Lu D."/>
            <person name="Skrede I."/>
            <person name="Drula E."/>
            <person name="Henrissat B."/>
            <person name="Morin E."/>
            <person name="Kohler A."/>
            <person name="Barry K."/>
            <person name="LaButti K."/>
            <person name="Morin E."/>
            <person name="Salamov A."/>
            <person name="Lipzen A."/>
            <person name="Mereny Z."/>
            <person name="Hegedus B."/>
            <person name="Baldrian P."/>
            <person name="Stursova M."/>
            <person name="Weitz H."/>
            <person name="Taylor A."/>
            <person name="Grigoriev I.V."/>
            <person name="Nagy L.G."/>
            <person name="Martin F."/>
            <person name="Kauserud H."/>
        </authorList>
    </citation>
    <scope>NUCLEOTIDE SEQUENCE</scope>
    <source>
        <strain evidence="2">CBHHK002</strain>
    </source>
</reference>
<dbReference type="Proteomes" id="UP001218218">
    <property type="component" value="Unassembled WGS sequence"/>
</dbReference>
<sequence length="495" mass="53330">MSTSMAGSEPRTLVHLVYIHGFQGNDTSFQTFPTDLQVHLSAHIPSHLNIKIQSSLYPTYKSRKPIALATQNFLAWLSTQPPGPVILLAHSMGGLLAADAATEASNSGIPKSRRIFGVIAFDVPFLGMHPHVVISGIASLFPDDDGDKTTAGDLNQHKDVHIVDDQVTDDWDGFKKKLDANHSSHSLPRSPLPSPALGQSAPPASPNPFSLPAVPFVDKTISFLSAHSNDPLVRWMRKHSDEPFSAGMRFIVEYFQFGSCMFDPSDLKQRYARLVAWPGGLWVNYWTQTPPRAPQEGAHAKDLDKEEDRADNDMALLQTGMAGMSTAESDAMGGTSVSAASPTTSPTLSSFATPSLGSSVTSQSDASSAPSPLSPTPASSDPKAVAKAAKAAEKERRALEKAREKEMKKIQKQRAKEEKEGKARAKGKAGHHFIVLPTGLGQVLGGGEKWEKVVIGGVEDEVAAHCGLFIRGQNLDYDGLVERVGKRVLGWCETL</sequence>
<gene>
    <name evidence="2" type="ORF">DFH08DRAFT_877284</name>
</gene>
<feature type="region of interest" description="Disordered" evidence="1">
    <location>
        <begin position="326"/>
        <end position="428"/>
    </location>
</feature>
<evidence type="ECO:0008006" key="4">
    <source>
        <dbReference type="Google" id="ProtNLM"/>
    </source>
</evidence>